<dbReference type="Pfam" id="PF04112">
    <property type="entry name" value="Mak10"/>
    <property type="match status" value="1"/>
</dbReference>
<gene>
    <name evidence="8" type="ORF">P154DRAFT_481784</name>
</gene>
<evidence type="ECO:0000256" key="3">
    <source>
        <dbReference type="ARBA" id="ARBA00022490"/>
    </source>
</evidence>
<dbReference type="Proteomes" id="UP000799779">
    <property type="component" value="Unassembled WGS sequence"/>
</dbReference>
<dbReference type="PANTHER" id="PTHR21373">
    <property type="entry name" value="GLUCOSE REPRESSIBLE PROTEIN MAK10"/>
    <property type="match status" value="1"/>
</dbReference>
<feature type="domain" description="NAA35-like N-terminal" evidence="6">
    <location>
        <begin position="76"/>
        <end position="235"/>
    </location>
</feature>
<keyword evidence="3" id="KW-0963">Cytoplasm</keyword>
<evidence type="ECO:0000259" key="6">
    <source>
        <dbReference type="Pfam" id="PF04112"/>
    </source>
</evidence>
<evidence type="ECO:0000313" key="9">
    <source>
        <dbReference type="Proteomes" id="UP000799779"/>
    </source>
</evidence>
<feature type="coiled-coil region" evidence="4">
    <location>
        <begin position="234"/>
        <end position="261"/>
    </location>
</feature>
<sequence>MAQDPLRANTTPSEDAAGIAHVDGSGSAKHVRHVERHAEAGLPMRQALKQQHKIAETQIHDITEKFRTAAGALAVGQLVKDEYFTLFESITAIEIMDPKMDSGFLQPGETVEESYDALAPLLPEEVIGIMDQLLSYEMAWHTGYPLSQTLFTSVYIDKLLYPESRVFEEAQFYRGFVPDDKRPGVLLEVLRAYCLALIKCCDFVIAKIVGRDYYEEEDFCTHTYNRVLFVQVPMDVFQRELNAAMERLVEEETDMDEVLRNALVTRLEFRLDMLTALDLECPIERLQKYWPTILKSLTLIDETHHLGEPVPDAFSTKIQRRLASTVPPRPIVELDFKDAFQKLRQLCDDCVEATRFAALPVDPLEYQSFLWSYASRTPAPLPYSRAYLSTILFHPNTLNTSMSVPLMDLRTLLLPASPILDQSNWTLSPPRDILMPKPPRLQLALLIDEFTERAGQNYIDLWTALGQNRCRLRRMLGHVILGWDQLCQDTAAVDEDLMRVVHDMGIEDEVFPFPLTTWVYHKKLWMMEKMVLLGFEQDIYFPDEFAGMYHFLSEISSGRRTILFRIQAHISDRIYALQDHRTTSKSTSTSPPPSNPQDQPATQQSQDLHDAHTYLTSLLHEATATTALAAALSTFYIITLYLRLLPYPIRPFSTELLRHELRMKPFLTLQPPEVQAFDESVKSLQPYGPYLEPDDKRVWRELGDKEGLLWRVVDERLKEAKEGLQGLKKGGAGVARAGGVQAEWEEEVKRGLKSCVALGVAVAGVKGVVGALAEVGRDGGGHGGKGLGEDLGIRLEIPGIGEGKRYSEGWVVGKVGKVDKGKGKGKGK</sequence>
<keyword evidence="4" id="KW-0175">Coiled coil</keyword>
<dbReference type="Pfam" id="PF25789">
    <property type="entry name" value="TPR_NAA35"/>
    <property type="match status" value="1"/>
</dbReference>
<protein>
    <submittedName>
        <fullName evidence="8">Mak10-domain-containing protein</fullName>
    </submittedName>
</protein>
<evidence type="ECO:0000256" key="1">
    <source>
        <dbReference type="ARBA" id="ARBA00004496"/>
    </source>
</evidence>
<feature type="region of interest" description="Disordered" evidence="5">
    <location>
        <begin position="1"/>
        <end position="27"/>
    </location>
</feature>
<comment type="similarity">
    <text evidence="2">Belongs to the MAK10 family.</text>
</comment>
<accession>A0A6A5WWX7</accession>
<dbReference type="EMBL" id="ML977560">
    <property type="protein sequence ID" value="KAF2006107.1"/>
    <property type="molecule type" value="Genomic_DNA"/>
</dbReference>
<evidence type="ECO:0000256" key="4">
    <source>
        <dbReference type="SAM" id="Coils"/>
    </source>
</evidence>
<dbReference type="OrthoDB" id="269405at2759"/>
<organism evidence="8 9">
    <name type="scientific">Amniculicola lignicola CBS 123094</name>
    <dbReference type="NCBI Taxonomy" id="1392246"/>
    <lineage>
        <taxon>Eukaryota</taxon>
        <taxon>Fungi</taxon>
        <taxon>Dikarya</taxon>
        <taxon>Ascomycota</taxon>
        <taxon>Pezizomycotina</taxon>
        <taxon>Dothideomycetes</taxon>
        <taxon>Pleosporomycetidae</taxon>
        <taxon>Pleosporales</taxon>
        <taxon>Amniculicolaceae</taxon>
        <taxon>Amniculicola</taxon>
    </lineage>
</organism>
<feature type="region of interest" description="Disordered" evidence="5">
    <location>
        <begin position="581"/>
        <end position="606"/>
    </location>
</feature>
<dbReference type="PANTHER" id="PTHR21373:SF0">
    <property type="entry name" value="N-ALPHA-ACETYLTRANSFERASE 35, NATC AUXILIARY SUBUNIT"/>
    <property type="match status" value="1"/>
</dbReference>
<dbReference type="AlphaFoldDB" id="A0A6A5WWX7"/>
<proteinExistence type="inferred from homology"/>
<dbReference type="InterPro" id="IPR007244">
    <property type="entry name" value="Naa35_N"/>
</dbReference>
<keyword evidence="9" id="KW-1185">Reference proteome</keyword>
<reference evidence="8" key="1">
    <citation type="journal article" date="2020" name="Stud. Mycol.">
        <title>101 Dothideomycetes genomes: a test case for predicting lifestyles and emergence of pathogens.</title>
        <authorList>
            <person name="Haridas S."/>
            <person name="Albert R."/>
            <person name="Binder M."/>
            <person name="Bloem J."/>
            <person name="Labutti K."/>
            <person name="Salamov A."/>
            <person name="Andreopoulos B."/>
            <person name="Baker S."/>
            <person name="Barry K."/>
            <person name="Bills G."/>
            <person name="Bluhm B."/>
            <person name="Cannon C."/>
            <person name="Castanera R."/>
            <person name="Culley D."/>
            <person name="Daum C."/>
            <person name="Ezra D."/>
            <person name="Gonzalez J."/>
            <person name="Henrissat B."/>
            <person name="Kuo A."/>
            <person name="Liang C."/>
            <person name="Lipzen A."/>
            <person name="Lutzoni F."/>
            <person name="Magnuson J."/>
            <person name="Mondo S."/>
            <person name="Nolan M."/>
            <person name="Ohm R."/>
            <person name="Pangilinan J."/>
            <person name="Park H.-J."/>
            <person name="Ramirez L."/>
            <person name="Alfaro M."/>
            <person name="Sun H."/>
            <person name="Tritt A."/>
            <person name="Yoshinaga Y."/>
            <person name="Zwiers L.-H."/>
            <person name="Turgeon B."/>
            <person name="Goodwin S."/>
            <person name="Spatafora J."/>
            <person name="Crous P."/>
            <person name="Grigoriev I."/>
        </authorList>
    </citation>
    <scope>NUCLEOTIDE SEQUENCE</scope>
    <source>
        <strain evidence="8">CBS 123094</strain>
    </source>
</reference>
<comment type="subcellular location">
    <subcellularLocation>
        <location evidence="1">Cytoplasm</location>
    </subcellularLocation>
</comment>
<evidence type="ECO:0000256" key="2">
    <source>
        <dbReference type="ARBA" id="ARBA00006289"/>
    </source>
</evidence>
<feature type="domain" description="NAA35-like TPR repeats" evidence="7">
    <location>
        <begin position="369"/>
        <end position="678"/>
    </location>
</feature>
<evidence type="ECO:0000256" key="5">
    <source>
        <dbReference type="SAM" id="MobiDB-lite"/>
    </source>
</evidence>
<dbReference type="GO" id="GO:0031417">
    <property type="term" value="C:NatC complex"/>
    <property type="evidence" value="ECO:0007669"/>
    <property type="project" value="InterPro"/>
</dbReference>
<dbReference type="InterPro" id="IPR057983">
    <property type="entry name" value="NAA35-like_N"/>
</dbReference>
<evidence type="ECO:0000313" key="8">
    <source>
        <dbReference type="EMBL" id="KAF2006107.1"/>
    </source>
</evidence>
<evidence type="ECO:0000259" key="7">
    <source>
        <dbReference type="Pfam" id="PF25789"/>
    </source>
</evidence>
<name>A0A6A5WWX7_9PLEO</name>
<dbReference type="InterPro" id="IPR057982">
    <property type="entry name" value="TPR_NAA35"/>
</dbReference>